<dbReference type="Proteomes" id="UP000034678">
    <property type="component" value="Unassembled WGS sequence"/>
</dbReference>
<gene>
    <name evidence="1" type="ORF">UV26_C0033G0005</name>
</gene>
<evidence type="ECO:0000313" key="1">
    <source>
        <dbReference type="EMBL" id="KKS58957.1"/>
    </source>
</evidence>
<sequence>MEPIELKNHFGVNLHNIIKSFTSVYEKLPDQKQEVQVVFGNNFSYIGKCMYFSDVQLFCTYYKMAINNITHWRNVTYNDKELVSELIINGANINQL</sequence>
<name>A0A0G1AD43_UNCKA</name>
<accession>A0A0G1AD43</accession>
<comment type="caution">
    <text evidence="1">The sequence shown here is derived from an EMBL/GenBank/DDBJ whole genome shotgun (WGS) entry which is preliminary data.</text>
</comment>
<dbReference type="STRING" id="1619142.UV26_C0033G0005"/>
<evidence type="ECO:0000313" key="2">
    <source>
        <dbReference type="Proteomes" id="UP000034678"/>
    </source>
</evidence>
<proteinExistence type="predicted"/>
<reference evidence="1 2" key="1">
    <citation type="journal article" date="2015" name="Nature">
        <title>rRNA introns, odd ribosomes, and small enigmatic genomes across a large radiation of phyla.</title>
        <authorList>
            <person name="Brown C.T."/>
            <person name="Hug L.A."/>
            <person name="Thomas B.C."/>
            <person name="Sharon I."/>
            <person name="Castelle C.J."/>
            <person name="Singh A."/>
            <person name="Wilkins M.J."/>
            <person name="Williams K.H."/>
            <person name="Banfield J.F."/>
        </authorList>
    </citation>
    <scope>NUCLEOTIDE SEQUENCE [LARGE SCALE GENOMIC DNA]</scope>
</reference>
<protein>
    <submittedName>
        <fullName evidence="1">Uncharacterized protein</fullName>
    </submittedName>
</protein>
<dbReference type="AlphaFoldDB" id="A0A0G1AD43"/>
<organism evidence="1 2">
    <name type="scientific">candidate division WWE3 bacterium GW2011_GWF2_42_42</name>
    <dbReference type="NCBI Taxonomy" id="1619142"/>
    <lineage>
        <taxon>Bacteria</taxon>
        <taxon>Katanobacteria</taxon>
    </lineage>
</organism>
<dbReference type="EMBL" id="LCDU01000033">
    <property type="protein sequence ID" value="KKS58957.1"/>
    <property type="molecule type" value="Genomic_DNA"/>
</dbReference>